<accession>A0A9N9E1S8</accession>
<name>A0A9N9E1S8_FUNMO</name>
<dbReference type="EMBL" id="CAJVPP010004862">
    <property type="protein sequence ID" value="CAG8656451.1"/>
    <property type="molecule type" value="Genomic_DNA"/>
</dbReference>
<organism evidence="1 2">
    <name type="scientific">Funneliformis mosseae</name>
    <name type="common">Endomycorrhizal fungus</name>
    <name type="synonym">Glomus mosseae</name>
    <dbReference type="NCBI Taxonomy" id="27381"/>
    <lineage>
        <taxon>Eukaryota</taxon>
        <taxon>Fungi</taxon>
        <taxon>Fungi incertae sedis</taxon>
        <taxon>Mucoromycota</taxon>
        <taxon>Glomeromycotina</taxon>
        <taxon>Glomeromycetes</taxon>
        <taxon>Glomerales</taxon>
        <taxon>Glomeraceae</taxon>
        <taxon>Funneliformis</taxon>
    </lineage>
</organism>
<sequence>IEYSNVNLSSDVEALINSLLHTRFIRRDLKLTDNKPLGMKVDRMFCSSNEQGYEIGIVILKSCNIYVSGFYIVRDIDLPVFQVLKILWNFKIYLDNTIEILKKFKKSHRKNATIDKQSFTLKNIIKKYERFTKKTDGKNITYLKSSLL</sequence>
<keyword evidence="2" id="KW-1185">Reference proteome</keyword>
<gene>
    <name evidence="1" type="ORF">FMOSSE_LOCUS11726</name>
</gene>
<protein>
    <submittedName>
        <fullName evidence="1">122_t:CDS:1</fullName>
    </submittedName>
</protein>
<dbReference type="Proteomes" id="UP000789375">
    <property type="component" value="Unassembled WGS sequence"/>
</dbReference>
<dbReference type="AlphaFoldDB" id="A0A9N9E1S8"/>
<evidence type="ECO:0000313" key="1">
    <source>
        <dbReference type="EMBL" id="CAG8656451.1"/>
    </source>
</evidence>
<proteinExistence type="predicted"/>
<reference evidence="1" key="1">
    <citation type="submission" date="2021-06" db="EMBL/GenBank/DDBJ databases">
        <authorList>
            <person name="Kallberg Y."/>
            <person name="Tangrot J."/>
            <person name="Rosling A."/>
        </authorList>
    </citation>
    <scope>NUCLEOTIDE SEQUENCE</scope>
    <source>
        <strain evidence="1">87-6 pot B 2015</strain>
    </source>
</reference>
<evidence type="ECO:0000313" key="2">
    <source>
        <dbReference type="Proteomes" id="UP000789375"/>
    </source>
</evidence>
<feature type="non-terminal residue" evidence="1">
    <location>
        <position position="148"/>
    </location>
</feature>
<comment type="caution">
    <text evidence="1">The sequence shown here is derived from an EMBL/GenBank/DDBJ whole genome shotgun (WGS) entry which is preliminary data.</text>
</comment>